<proteinExistence type="predicted"/>
<comment type="caution">
    <text evidence="1">The sequence shown here is derived from an EMBL/GenBank/DDBJ whole genome shotgun (WGS) entry which is preliminary data.</text>
</comment>
<accession>A0ACB9H687</accession>
<protein>
    <submittedName>
        <fullName evidence="1">Uncharacterized protein</fullName>
    </submittedName>
</protein>
<dbReference type="EMBL" id="CM042009">
    <property type="protein sequence ID" value="KAI3791016.1"/>
    <property type="molecule type" value="Genomic_DNA"/>
</dbReference>
<organism evidence="1 2">
    <name type="scientific">Cichorium intybus</name>
    <name type="common">Chicory</name>
    <dbReference type="NCBI Taxonomy" id="13427"/>
    <lineage>
        <taxon>Eukaryota</taxon>
        <taxon>Viridiplantae</taxon>
        <taxon>Streptophyta</taxon>
        <taxon>Embryophyta</taxon>
        <taxon>Tracheophyta</taxon>
        <taxon>Spermatophyta</taxon>
        <taxon>Magnoliopsida</taxon>
        <taxon>eudicotyledons</taxon>
        <taxon>Gunneridae</taxon>
        <taxon>Pentapetalae</taxon>
        <taxon>asterids</taxon>
        <taxon>campanulids</taxon>
        <taxon>Asterales</taxon>
        <taxon>Asteraceae</taxon>
        <taxon>Cichorioideae</taxon>
        <taxon>Cichorieae</taxon>
        <taxon>Cichoriinae</taxon>
        <taxon>Cichorium</taxon>
    </lineage>
</organism>
<evidence type="ECO:0000313" key="1">
    <source>
        <dbReference type="EMBL" id="KAI3791016.1"/>
    </source>
</evidence>
<reference evidence="1 2" key="2">
    <citation type="journal article" date="2022" name="Mol. Ecol. Resour.">
        <title>The genomes of chicory, endive, great burdock and yacon provide insights into Asteraceae paleo-polyploidization history and plant inulin production.</title>
        <authorList>
            <person name="Fan W."/>
            <person name="Wang S."/>
            <person name="Wang H."/>
            <person name="Wang A."/>
            <person name="Jiang F."/>
            <person name="Liu H."/>
            <person name="Zhao H."/>
            <person name="Xu D."/>
            <person name="Zhang Y."/>
        </authorList>
    </citation>
    <scope>NUCLEOTIDE SEQUENCE [LARGE SCALE GENOMIC DNA]</scope>
    <source>
        <strain evidence="2">cv. Punajuju</strain>
        <tissue evidence="1">Leaves</tissue>
    </source>
</reference>
<sequence length="99" mass="11304">MKYYERKNQFTSWTRVDLAELAHAPFHNPSKDPKASMLKRFIEDQVKNNFKDMITASSFTKKGKGVRDPHTGKPMVNVTWPPTDKVKSIPISKPNLDGS</sequence>
<keyword evidence="2" id="KW-1185">Reference proteome</keyword>
<dbReference type="Proteomes" id="UP001055811">
    <property type="component" value="Linkage Group LG01"/>
</dbReference>
<reference evidence="2" key="1">
    <citation type="journal article" date="2022" name="Mol. Ecol. Resour.">
        <title>The genomes of chicory, endive, great burdock and yacon provide insights into Asteraceae palaeo-polyploidization history and plant inulin production.</title>
        <authorList>
            <person name="Fan W."/>
            <person name="Wang S."/>
            <person name="Wang H."/>
            <person name="Wang A."/>
            <person name="Jiang F."/>
            <person name="Liu H."/>
            <person name="Zhao H."/>
            <person name="Xu D."/>
            <person name="Zhang Y."/>
        </authorList>
    </citation>
    <scope>NUCLEOTIDE SEQUENCE [LARGE SCALE GENOMIC DNA]</scope>
    <source>
        <strain evidence="2">cv. Punajuju</strain>
    </source>
</reference>
<name>A0ACB9H687_CICIN</name>
<evidence type="ECO:0000313" key="2">
    <source>
        <dbReference type="Proteomes" id="UP001055811"/>
    </source>
</evidence>
<gene>
    <name evidence="1" type="ORF">L2E82_04541</name>
</gene>